<keyword evidence="1 5" id="KW-0547">Nucleotide-binding</keyword>
<keyword evidence="4 5" id="KW-0067">ATP-binding</keyword>
<keyword evidence="9" id="KW-1185">Reference proteome</keyword>
<evidence type="ECO:0000256" key="4">
    <source>
        <dbReference type="ARBA" id="ARBA00022840"/>
    </source>
</evidence>
<feature type="coiled-coil region" evidence="6">
    <location>
        <begin position="16"/>
        <end position="92"/>
    </location>
</feature>
<dbReference type="Pfam" id="PF00580">
    <property type="entry name" value="UvrD-helicase"/>
    <property type="match status" value="1"/>
</dbReference>
<dbReference type="AlphaFoldDB" id="X0PSX9"/>
<dbReference type="GO" id="GO:0003677">
    <property type="term" value="F:DNA binding"/>
    <property type="evidence" value="ECO:0007669"/>
    <property type="project" value="InterPro"/>
</dbReference>
<dbReference type="EMBL" id="AZGA01000019">
    <property type="protein sequence ID" value="KRM34974.1"/>
    <property type="molecule type" value="Genomic_DNA"/>
</dbReference>
<evidence type="ECO:0000256" key="2">
    <source>
        <dbReference type="ARBA" id="ARBA00022801"/>
    </source>
</evidence>
<evidence type="ECO:0000256" key="1">
    <source>
        <dbReference type="ARBA" id="ARBA00022741"/>
    </source>
</evidence>
<gene>
    <name evidence="8" type="ORF">FC83_GL001910</name>
</gene>
<evidence type="ECO:0000313" key="8">
    <source>
        <dbReference type="EMBL" id="KRM34974.1"/>
    </source>
</evidence>
<evidence type="ECO:0000256" key="3">
    <source>
        <dbReference type="ARBA" id="ARBA00022806"/>
    </source>
</evidence>
<dbReference type="GO" id="GO:0043138">
    <property type="term" value="F:3'-5' DNA helicase activity"/>
    <property type="evidence" value="ECO:0007669"/>
    <property type="project" value="TreeGrafter"/>
</dbReference>
<dbReference type="GO" id="GO:0005524">
    <property type="term" value="F:ATP binding"/>
    <property type="evidence" value="ECO:0007669"/>
    <property type="project" value="UniProtKB-UniRule"/>
</dbReference>
<accession>X0PSX9</accession>
<proteinExistence type="predicted"/>
<evidence type="ECO:0000256" key="6">
    <source>
        <dbReference type="SAM" id="Coils"/>
    </source>
</evidence>
<evidence type="ECO:0000256" key="5">
    <source>
        <dbReference type="PROSITE-ProRule" id="PRU00560"/>
    </source>
</evidence>
<keyword evidence="3 5" id="KW-0347">Helicase</keyword>
<dbReference type="PANTHER" id="PTHR11070:SF17">
    <property type="entry name" value="DNA HELICASE IV"/>
    <property type="match status" value="1"/>
</dbReference>
<dbReference type="InterPro" id="IPR014016">
    <property type="entry name" value="UvrD-like_ATP-bd"/>
</dbReference>
<name>X0PSX9_9LACO</name>
<comment type="caution">
    <text evidence="8">The sequence shown here is derived from an EMBL/GenBank/DDBJ whole genome shotgun (WGS) entry which is preliminary data.</text>
</comment>
<organism evidence="8 9">
    <name type="scientific">Agrilactobacillus composti DSM 18527 = JCM 14202</name>
    <dbReference type="NCBI Taxonomy" id="1423734"/>
    <lineage>
        <taxon>Bacteria</taxon>
        <taxon>Bacillati</taxon>
        <taxon>Bacillota</taxon>
        <taxon>Bacilli</taxon>
        <taxon>Lactobacillales</taxon>
        <taxon>Lactobacillaceae</taxon>
        <taxon>Agrilactobacillus</taxon>
    </lineage>
</organism>
<dbReference type="PANTHER" id="PTHR11070">
    <property type="entry name" value="UVRD / RECB / PCRA DNA HELICASE FAMILY MEMBER"/>
    <property type="match status" value="1"/>
</dbReference>
<feature type="binding site" evidence="5">
    <location>
        <begin position="228"/>
        <end position="235"/>
    </location>
    <ligand>
        <name>ATP</name>
        <dbReference type="ChEBI" id="CHEBI:30616"/>
    </ligand>
</feature>
<dbReference type="GO" id="GO:0005829">
    <property type="term" value="C:cytosol"/>
    <property type="evidence" value="ECO:0007669"/>
    <property type="project" value="TreeGrafter"/>
</dbReference>
<evidence type="ECO:0000259" key="7">
    <source>
        <dbReference type="PROSITE" id="PS51198"/>
    </source>
</evidence>
<dbReference type="eggNOG" id="COG3973">
    <property type="taxonomic scope" value="Bacteria"/>
</dbReference>
<evidence type="ECO:0000313" key="9">
    <source>
        <dbReference type="Proteomes" id="UP000051236"/>
    </source>
</evidence>
<feature type="domain" description="UvrD-like helicase ATP-binding" evidence="7">
    <location>
        <begin position="207"/>
        <end position="479"/>
    </location>
</feature>
<sequence length="636" mass="70343">MQVDFNAEQAHLTTIYQYLVAEIARLTAKLAALQQQGRQLKQSFSSDTSLNFETISDNLDTFASIEANNRQIDALNAQVDQANMRLQAAHLLKPQAYFARVDLVFDSDTPEAFYLGKVGFSGVDETNLIYDWRAPVADVYYANRLGATSYQANGRQIPVTLTKRRQFVIQGSNLLQAFDNQVAINDPVLLAALAVNRSGQMQDITATIQAEQNAIIRANAAQVLLVDGVAGSGKTSVLLQRVAYLLYQQRQTWSAENILIFTPNQVFAKYIQNVLPALGESNPVTLPFVRYFQQLGQRFGWSLPDATGRFKLLDQQLQQVVVNVDVLTHLFQDDLGQRYFQQTDPQQPLLRRLQVILRRLADKPSTAAGDLTAWLSQVDWATILKIAGPLTVTEQFYILLRLQNYHQDNIAALFIDEAQDYTPDQLTLINQLFPKASLTLVGDHNQVLKATGATLAEMAASFDQRPLVQKYLVTSYRATATITDFFAQFADNPKALKIQSIQSQGQQPQIYEQLSLATLVQELTSTSTGQLLGVITPDNQTAQQVLVALKPSLAQVTGLTGDSPKLPTSGVVVLPLAVAKGLEFDQVVLTDFATSFYQDPILGQHRRYVAASRATKTLTIINRLTGLPTSKASTGD</sequence>
<dbReference type="SUPFAM" id="SSF52540">
    <property type="entry name" value="P-loop containing nucleoside triphosphate hydrolases"/>
    <property type="match status" value="1"/>
</dbReference>
<dbReference type="Proteomes" id="UP000051236">
    <property type="component" value="Unassembled WGS sequence"/>
</dbReference>
<keyword evidence="2 5" id="KW-0378">Hydrolase</keyword>
<reference evidence="8 9" key="1">
    <citation type="journal article" date="2015" name="Genome Announc.">
        <title>Expanding the biotechnology potential of lactobacilli through comparative genomics of 213 strains and associated genera.</title>
        <authorList>
            <person name="Sun Z."/>
            <person name="Harris H.M."/>
            <person name="McCann A."/>
            <person name="Guo C."/>
            <person name="Argimon S."/>
            <person name="Zhang W."/>
            <person name="Yang X."/>
            <person name="Jeffery I.B."/>
            <person name="Cooney J.C."/>
            <person name="Kagawa T.F."/>
            <person name="Liu W."/>
            <person name="Song Y."/>
            <person name="Salvetti E."/>
            <person name="Wrobel A."/>
            <person name="Rasinkangas P."/>
            <person name="Parkhill J."/>
            <person name="Rea M.C."/>
            <person name="O'Sullivan O."/>
            <person name="Ritari J."/>
            <person name="Douillard F.P."/>
            <person name="Paul Ross R."/>
            <person name="Yang R."/>
            <person name="Briner A.E."/>
            <person name="Felis G.E."/>
            <person name="de Vos W.M."/>
            <person name="Barrangou R."/>
            <person name="Klaenhammer T.R."/>
            <person name="Caufield P.W."/>
            <person name="Cui Y."/>
            <person name="Zhang H."/>
            <person name="O'Toole P.W."/>
        </authorList>
    </citation>
    <scope>NUCLEOTIDE SEQUENCE [LARGE SCALE GENOMIC DNA]</scope>
    <source>
        <strain evidence="8 9">DSM 18527</strain>
    </source>
</reference>
<dbReference type="GO" id="GO:0000725">
    <property type="term" value="P:recombinational repair"/>
    <property type="evidence" value="ECO:0007669"/>
    <property type="project" value="TreeGrafter"/>
</dbReference>
<dbReference type="InterPro" id="IPR000212">
    <property type="entry name" value="DNA_helicase_UvrD/REP"/>
</dbReference>
<protein>
    <recommendedName>
        <fullName evidence="7">UvrD-like helicase ATP-binding domain-containing protein</fullName>
    </recommendedName>
</protein>
<dbReference type="GO" id="GO:0016787">
    <property type="term" value="F:hydrolase activity"/>
    <property type="evidence" value="ECO:0007669"/>
    <property type="project" value="UniProtKB-UniRule"/>
</dbReference>
<dbReference type="STRING" id="1423734.FC83_GL001910"/>
<dbReference type="Gene3D" id="3.40.50.300">
    <property type="entry name" value="P-loop containing nucleotide triphosphate hydrolases"/>
    <property type="match status" value="2"/>
</dbReference>
<dbReference type="PROSITE" id="PS51198">
    <property type="entry name" value="UVRD_HELICASE_ATP_BIND"/>
    <property type="match status" value="1"/>
</dbReference>
<dbReference type="PATRIC" id="fig|1423734.3.peg.1932"/>
<keyword evidence="6" id="KW-0175">Coiled coil</keyword>
<dbReference type="InterPro" id="IPR027417">
    <property type="entry name" value="P-loop_NTPase"/>
</dbReference>